<dbReference type="Proteomes" id="UP001172457">
    <property type="component" value="Chromosome 5"/>
</dbReference>
<evidence type="ECO:0000259" key="2">
    <source>
        <dbReference type="Pfam" id="PF03107"/>
    </source>
</evidence>
<dbReference type="EMBL" id="JARYMX010000005">
    <property type="protein sequence ID" value="KAJ9548580.1"/>
    <property type="molecule type" value="Genomic_DNA"/>
</dbReference>
<feature type="domain" description="Reverse transcriptase zinc-binding" evidence="3">
    <location>
        <begin position="122"/>
        <end position="161"/>
    </location>
</feature>
<gene>
    <name evidence="4" type="ORF">OSB04_021123</name>
</gene>
<protein>
    <submittedName>
        <fullName evidence="4">Uncharacterized protein</fullName>
    </submittedName>
</protein>
<evidence type="ECO:0000313" key="5">
    <source>
        <dbReference type="Proteomes" id="UP001172457"/>
    </source>
</evidence>
<reference evidence="4" key="1">
    <citation type="submission" date="2023-03" db="EMBL/GenBank/DDBJ databases">
        <title>Chromosome-scale reference genome and RAD-based genetic map of yellow starthistle (Centaurea solstitialis) reveal putative structural variation and QTLs associated with invader traits.</title>
        <authorList>
            <person name="Reatini B."/>
            <person name="Cang F.A."/>
            <person name="Jiang Q."/>
            <person name="Mckibben M.T.W."/>
            <person name="Barker M.S."/>
            <person name="Rieseberg L.H."/>
            <person name="Dlugosch K.M."/>
        </authorList>
    </citation>
    <scope>NUCLEOTIDE SEQUENCE</scope>
    <source>
        <strain evidence="4">CAN-66</strain>
        <tissue evidence="4">Leaf</tissue>
    </source>
</reference>
<dbReference type="AlphaFoldDB" id="A0AA38STL8"/>
<evidence type="ECO:0000259" key="3">
    <source>
        <dbReference type="Pfam" id="PF13966"/>
    </source>
</evidence>
<proteinExistence type="predicted"/>
<dbReference type="SUPFAM" id="SSF57889">
    <property type="entry name" value="Cysteine-rich domain"/>
    <property type="match status" value="1"/>
</dbReference>
<accession>A0AA38STL8</accession>
<evidence type="ECO:0000256" key="1">
    <source>
        <dbReference type="ARBA" id="ARBA00022737"/>
    </source>
</evidence>
<evidence type="ECO:0000313" key="4">
    <source>
        <dbReference type="EMBL" id="KAJ9548580.1"/>
    </source>
</evidence>
<organism evidence="4 5">
    <name type="scientific">Centaurea solstitialis</name>
    <name type="common">yellow star-thistle</name>
    <dbReference type="NCBI Taxonomy" id="347529"/>
    <lineage>
        <taxon>Eukaryota</taxon>
        <taxon>Viridiplantae</taxon>
        <taxon>Streptophyta</taxon>
        <taxon>Embryophyta</taxon>
        <taxon>Tracheophyta</taxon>
        <taxon>Spermatophyta</taxon>
        <taxon>Magnoliopsida</taxon>
        <taxon>eudicotyledons</taxon>
        <taxon>Gunneridae</taxon>
        <taxon>Pentapetalae</taxon>
        <taxon>asterids</taxon>
        <taxon>campanulids</taxon>
        <taxon>Asterales</taxon>
        <taxon>Asteraceae</taxon>
        <taxon>Carduoideae</taxon>
        <taxon>Cardueae</taxon>
        <taxon>Centaureinae</taxon>
        <taxon>Centaurea</taxon>
    </lineage>
</organism>
<feature type="domain" description="DC1" evidence="2">
    <location>
        <begin position="278"/>
        <end position="325"/>
    </location>
</feature>
<dbReference type="PANTHER" id="PTHR47841:SF7">
    <property type="entry name" value="CYSTEINE_HISTIDINE-RICH C1 DOMAIN PROTEIN"/>
    <property type="match status" value="1"/>
</dbReference>
<name>A0AA38STL8_9ASTR</name>
<dbReference type="InterPro" id="IPR004146">
    <property type="entry name" value="DC1"/>
</dbReference>
<keyword evidence="1" id="KW-0677">Repeat</keyword>
<dbReference type="Pfam" id="PF13966">
    <property type="entry name" value="zf-RVT"/>
    <property type="match status" value="1"/>
</dbReference>
<dbReference type="InterPro" id="IPR046349">
    <property type="entry name" value="C1-like_sf"/>
</dbReference>
<keyword evidence="5" id="KW-1185">Reference proteome</keyword>
<dbReference type="Pfam" id="PF03107">
    <property type="entry name" value="C1_2"/>
    <property type="match status" value="1"/>
</dbReference>
<sequence>MHSLHSTFCTESPLFAKLSRGHVHLQTTLKLQTVQTIGFVASLPNIAYIGIGEELAIRERREMNELRAVRELCEGSTIDVGEGKMGMGVRPQGGQHSIVAPVHSRRHDTLERWPAYEMGRLNRSQIKDNLVKKGVALDTELCPLCNAQPESLNHLFVDCRKGTEVRSVVNAWWTVLSANTNFHDTIRADERDTRGRQGVHILLLTIFSPRRFIGSGIGVLLVVMSTGSIGVLSHFDIFVNGVGQEITRYHKFYYRCSKSCGYSIHKYCGELPPTLEHPSHNTHPLILTEKGWHEWWCDICRNQHEPQEIRYRCSPCDYDVDINCVMVANEVIIHL</sequence>
<dbReference type="PANTHER" id="PTHR47841">
    <property type="entry name" value="DIACYLGLYCEROL KINASE THETA-LIKE-RELATED"/>
    <property type="match status" value="1"/>
</dbReference>
<comment type="caution">
    <text evidence="4">The sequence shown here is derived from an EMBL/GenBank/DDBJ whole genome shotgun (WGS) entry which is preliminary data.</text>
</comment>
<dbReference type="InterPro" id="IPR026960">
    <property type="entry name" value="RVT-Znf"/>
</dbReference>